<keyword evidence="7" id="KW-1185">Reference proteome</keyword>
<evidence type="ECO:0000313" key="6">
    <source>
        <dbReference type="EMBL" id="KAL0068553.1"/>
    </source>
</evidence>
<evidence type="ECO:0000256" key="3">
    <source>
        <dbReference type="PIRNR" id="PIRNR000948"/>
    </source>
</evidence>
<dbReference type="InterPro" id="IPR041805">
    <property type="entry name" value="ASMase/PPN1_MPP"/>
</dbReference>
<feature type="domain" description="Calcineurin-like phosphoesterase" evidence="5">
    <location>
        <begin position="241"/>
        <end position="522"/>
    </location>
</feature>
<dbReference type="Gene3D" id="3.60.21.10">
    <property type="match status" value="1"/>
</dbReference>
<protein>
    <recommendedName>
        <fullName evidence="3">Sphingomyelin phosphodiesterase</fullName>
    </recommendedName>
</protein>
<reference evidence="6 7" key="1">
    <citation type="submission" date="2024-05" db="EMBL/GenBank/DDBJ databases">
        <title>A draft genome resource for the thread blight pathogen Marasmius tenuissimus strain MS-2.</title>
        <authorList>
            <person name="Yulfo-Soto G.E."/>
            <person name="Baruah I.K."/>
            <person name="Amoako-Attah I."/>
            <person name="Bukari Y."/>
            <person name="Meinhardt L.W."/>
            <person name="Bailey B.A."/>
            <person name="Cohen S.P."/>
        </authorList>
    </citation>
    <scope>NUCLEOTIDE SEQUENCE [LARGE SCALE GENOMIC DNA]</scope>
    <source>
        <strain evidence="6 7">MS-2</strain>
    </source>
</reference>
<dbReference type="PANTHER" id="PTHR10340:SF27">
    <property type="entry name" value="ACL091CP"/>
    <property type="match status" value="1"/>
</dbReference>
<dbReference type="InterPro" id="IPR011160">
    <property type="entry name" value="Sphingomy_PDE"/>
</dbReference>
<keyword evidence="2" id="KW-0325">Glycoprotein</keyword>
<dbReference type="CDD" id="cd00842">
    <property type="entry name" value="MPP_ASMase"/>
    <property type="match status" value="1"/>
</dbReference>
<evidence type="ECO:0000256" key="4">
    <source>
        <dbReference type="SAM" id="SignalP"/>
    </source>
</evidence>
<dbReference type="EMBL" id="JBBXMP010000017">
    <property type="protein sequence ID" value="KAL0068553.1"/>
    <property type="molecule type" value="Genomic_DNA"/>
</dbReference>
<evidence type="ECO:0000256" key="1">
    <source>
        <dbReference type="ARBA" id="ARBA00022801"/>
    </source>
</evidence>
<sequence>MKCLCMFLGLVGALGAIVLGQSQAGAEEQADSATALIRPSTFTAPGAFPTSVYTKYYNNPTATDAQVQPVISDPVSHKTYPLSLTDPDSIPLNNTVDPHPLPPKAPPSRLYAQAVAQIKSIASNPMFPTSCAKCQAGLEVAKFLIMAAPEEGPKLAVELCQSFGFSNTCERTYGLLGIGSVVTQVVGNADVGGLDGQMLCQNFLNLCPLPPTSPLNLTGWFKKPRPDPLSSVKKSTGKRVKVLHISDLHIDPRYATGSEANCTNSGFCCRENTFNAQSPNQTIFPAPRFGTFQCDTPFSLVMAAMEAIPLLTGTQGSGFAWTVYTGDMVSHDPDNQLSRDYIRWTETTVYDLFKRMLGSGPVYASLGNHDSYNQAQDAPHSLGKPLADQFSWNYDHVAALWKHEEWLPEAAVELAKAHYASYMVKRTDGLRVITLNTDLWYRANYFNYINMTDPDVSGMLRFLTDELQDAEDAGDRVWITGHVLSGWDGSNPLMNPTNLFYQIVDRFSPHVIAAIFWGHTHQDELSVFYANNGTVVSSETARAVAWIGPSLTPLTGLNSGFRVYEVDSDTFEILDSHTWASDVSTYPELDPQTERGPVYFYEYSAREAYGKTIAGWGPNDPLNATWWHLVTEAMEKDPSLVQKFAQFQGKSNIRSPNCTTSDCVAAKICYMRNGGSASLAKQRCPPGFGSAQGST</sequence>
<dbReference type="Proteomes" id="UP001437256">
    <property type="component" value="Unassembled WGS sequence"/>
</dbReference>
<evidence type="ECO:0000259" key="5">
    <source>
        <dbReference type="Pfam" id="PF00149"/>
    </source>
</evidence>
<feature type="signal peptide" evidence="4">
    <location>
        <begin position="1"/>
        <end position="20"/>
    </location>
</feature>
<feature type="chain" id="PRO_5045830996" description="Sphingomyelin phosphodiesterase" evidence="4">
    <location>
        <begin position="21"/>
        <end position="695"/>
    </location>
</feature>
<dbReference type="PIRSF" id="PIRSF000948">
    <property type="entry name" value="Sphingomy_PDE"/>
    <property type="match status" value="1"/>
</dbReference>
<comment type="caution">
    <text evidence="6">The sequence shown here is derived from an EMBL/GenBank/DDBJ whole genome shotgun (WGS) entry which is preliminary data.</text>
</comment>
<keyword evidence="3" id="KW-0326">Glycosidase</keyword>
<accession>A0ABR3A6D0</accession>
<gene>
    <name evidence="6" type="ORF">AAF712_004268</name>
</gene>
<dbReference type="PANTHER" id="PTHR10340">
    <property type="entry name" value="SPHINGOMYELIN PHOSPHODIESTERASE"/>
    <property type="match status" value="1"/>
</dbReference>
<proteinExistence type="inferred from homology"/>
<evidence type="ECO:0000256" key="2">
    <source>
        <dbReference type="ARBA" id="ARBA00023180"/>
    </source>
</evidence>
<dbReference type="SUPFAM" id="SSF56300">
    <property type="entry name" value="Metallo-dependent phosphatases"/>
    <property type="match status" value="1"/>
</dbReference>
<evidence type="ECO:0000313" key="7">
    <source>
        <dbReference type="Proteomes" id="UP001437256"/>
    </source>
</evidence>
<dbReference type="Pfam" id="PF00149">
    <property type="entry name" value="Metallophos"/>
    <property type="match status" value="1"/>
</dbReference>
<dbReference type="InterPro" id="IPR004843">
    <property type="entry name" value="Calcineurin-like_PHP"/>
</dbReference>
<dbReference type="InterPro" id="IPR029052">
    <property type="entry name" value="Metallo-depent_PP-like"/>
</dbReference>
<organism evidence="6 7">
    <name type="scientific">Marasmius tenuissimus</name>
    <dbReference type="NCBI Taxonomy" id="585030"/>
    <lineage>
        <taxon>Eukaryota</taxon>
        <taxon>Fungi</taxon>
        <taxon>Dikarya</taxon>
        <taxon>Basidiomycota</taxon>
        <taxon>Agaricomycotina</taxon>
        <taxon>Agaricomycetes</taxon>
        <taxon>Agaricomycetidae</taxon>
        <taxon>Agaricales</taxon>
        <taxon>Marasmiineae</taxon>
        <taxon>Marasmiaceae</taxon>
        <taxon>Marasmius</taxon>
    </lineage>
</organism>
<comment type="function">
    <text evidence="3">Converts sphingomyelin to ceramide.</text>
</comment>
<keyword evidence="4" id="KW-0732">Signal</keyword>
<keyword evidence="1 3" id="KW-0378">Hydrolase</keyword>
<name>A0ABR3A6D0_9AGAR</name>
<comment type="similarity">
    <text evidence="3">Belongs to the acid sphingomyelinase family.</text>
</comment>